<gene>
    <name evidence="2" type="ORF">GN244_ATG12375</name>
</gene>
<dbReference type="CDD" id="cd00136">
    <property type="entry name" value="PDZ_canonical"/>
    <property type="match status" value="1"/>
</dbReference>
<keyword evidence="3" id="KW-1185">Reference proteome</keyword>
<proteinExistence type="predicted"/>
<accession>A0A833WSR2</accession>
<dbReference type="SUPFAM" id="SSF50156">
    <property type="entry name" value="PDZ domain-like"/>
    <property type="match status" value="1"/>
</dbReference>
<dbReference type="AlphaFoldDB" id="A0A833WSR2"/>
<evidence type="ECO:0000313" key="2">
    <source>
        <dbReference type="EMBL" id="KAF4035706.1"/>
    </source>
</evidence>
<dbReference type="Gene3D" id="2.30.42.10">
    <property type="match status" value="1"/>
</dbReference>
<dbReference type="PROSITE" id="PS50106">
    <property type="entry name" value="PDZ"/>
    <property type="match status" value="1"/>
</dbReference>
<dbReference type="EMBL" id="WSZM01000302">
    <property type="protein sequence ID" value="KAF4035706.1"/>
    <property type="molecule type" value="Genomic_DNA"/>
</dbReference>
<name>A0A833WSR2_PHYIN</name>
<dbReference type="InterPro" id="IPR001478">
    <property type="entry name" value="PDZ"/>
</dbReference>
<sequence length="359" mass="40154">MNTLQFDVVIKKTDEGFGIYFTKVARIENDVDLLVVDGLVEDPASSLRNGLNKEALDCLQLGDILTKVNGEDCEGKKVADIIGLLRGANSGENTLSFSRNVPSDANLKGGVNTKTDNEEAGSAIESSRGGFMDAIRKVKSKIRSEIDGDEEGLFREQFEDEQFEKQWLEEFDALKKQFERKWETCTYTADEFCGLLYRSSDAQQKEYLQQEYPTLMDAWKDGCASTSSSRVIPEWPAVKNTYSCAVNYDPIDSSKLVFSSNGCSGTSVGLIHSSGLLQSTLECLRVDFMWRSDNLRAFSRRLEAAGISSCSGLLEELNVRRLSSHFERNFQSVEYPRLTKTVLRTLRENAQSAVTAPLW</sequence>
<dbReference type="Proteomes" id="UP000602510">
    <property type="component" value="Unassembled WGS sequence"/>
</dbReference>
<evidence type="ECO:0000259" key="1">
    <source>
        <dbReference type="PROSITE" id="PS50106"/>
    </source>
</evidence>
<evidence type="ECO:0000313" key="3">
    <source>
        <dbReference type="Proteomes" id="UP000602510"/>
    </source>
</evidence>
<protein>
    <submittedName>
        <fullName evidence="2">PDZ domain-containing protein 6</fullName>
    </submittedName>
</protein>
<reference evidence="2" key="1">
    <citation type="submission" date="2020-04" db="EMBL/GenBank/DDBJ databases">
        <title>Hybrid Assembly of Korean Phytophthora infestans isolates.</title>
        <authorList>
            <person name="Prokchorchik M."/>
            <person name="Lee Y."/>
            <person name="Seo J."/>
            <person name="Cho J.-H."/>
            <person name="Park Y.-E."/>
            <person name="Jang D.-C."/>
            <person name="Im J.-S."/>
            <person name="Choi J.-G."/>
            <person name="Park H.-J."/>
            <person name="Lee G.-B."/>
            <person name="Lee Y.-G."/>
            <person name="Hong S.-Y."/>
            <person name="Cho K."/>
            <person name="Sohn K.H."/>
        </authorList>
    </citation>
    <scope>NUCLEOTIDE SEQUENCE</scope>
    <source>
        <strain evidence="2">KR_1_A1</strain>
    </source>
</reference>
<feature type="domain" description="PDZ" evidence="1">
    <location>
        <begin position="7"/>
        <end position="88"/>
    </location>
</feature>
<comment type="caution">
    <text evidence="2">The sequence shown here is derived from an EMBL/GenBank/DDBJ whole genome shotgun (WGS) entry which is preliminary data.</text>
</comment>
<dbReference type="InterPro" id="IPR036034">
    <property type="entry name" value="PDZ_sf"/>
</dbReference>
<organism evidence="2 3">
    <name type="scientific">Phytophthora infestans</name>
    <name type="common">Potato late blight agent</name>
    <name type="synonym">Botrytis infestans</name>
    <dbReference type="NCBI Taxonomy" id="4787"/>
    <lineage>
        <taxon>Eukaryota</taxon>
        <taxon>Sar</taxon>
        <taxon>Stramenopiles</taxon>
        <taxon>Oomycota</taxon>
        <taxon>Peronosporomycetes</taxon>
        <taxon>Peronosporales</taxon>
        <taxon>Peronosporaceae</taxon>
        <taxon>Phytophthora</taxon>
    </lineage>
</organism>